<dbReference type="EMBL" id="LXQA010000295">
    <property type="protein sequence ID" value="MCH79698.1"/>
    <property type="molecule type" value="Genomic_DNA"/>
</dbReference>
<comment type="caution">
    <text evidence="1">The sequence shown here is derived from an EMBL/GenBank/DDBJ whole genome shotgun (WGS) entry which is preliminary data.</text>
</comment>
<dbReference type="Proteomes" id="UP000265520">
    <property type="component" value="Unassembled WGS sequence"/>
</dbReference>
<sequence>MFQNKLTLSGIYRFRLFCSRKIAPDQVGRCYCSRYSTDSFTACAQCSARDELEATDMVVQNVEFNPKVDNTTLKPVESKQKNATDASSCLKNRTWWWCDVRRLLSAPPPSRSAPELLALGGGLILGYFRFGVSHFRSACMGLALVAVWFNQHRLPHGGGY</sequence>
<reference evidence="1 2" key="1">
    <citation type="journal article" date="2018" name="Front. Plant Sci.">
        <title>Red Clover (Trifolium pratense) and Zigzag Clover (T. medium) - A Picture of Genomic Similarities and Differences.</title>
        <authorList>
            <person name="Dluhosova J."/>
            <person name="Istvanek J."/>
            <person name="Nedelnik J."/>
            <person name="Repkova J."/>
        </authorList>
    </citation>
    <scope>NUCLEOTIDE SEQUENCE [LARGE SCALE GENOMIC DNA]</scope>
    <source>
        <strain evidence="2">cv. 10/8</strain>
        <tissue evidence="1">Leaf</tissue>
    </source>
</reference>
<organism evidence="1 2">
    <name type="scientific">Trifolium medium</name>
    <dbReference type="NCBI Taxonomy" id="97028"/>
    <lineage>
        <taxon>Eukaryota</taxon>
        <taxon>Viridiplantae</taxon>
        <taxon>Streptophyta</taxon>
        <taxon>Embryophyta</taxon>
        <taxon>Tracheophyta</taxon>
        <taxon>Spermatophyta</taxon>
        <taxon>Magnoliopsida</taxon>
        <taxon>eudicotyledons</taxon>
        <taxon>Gunneridae</taxon>
        <taxon>Pentapetalae</taxon>
        <taxon>rosids</taxon>
        <taxon>fabids</taxon>
        <taxon>Fabales</taxon>
        <taxon>Fabaceae</taxon>
        <taxon>Papilionoideae</taxon>
        <taxon>50 kb inversion clade</taxon>
        <taxon>NPAAA clade</taxon>
        <taxon>Hologalegina</taxon>
        <taxon>IRL clade</taxon>
        <taxon>Trifolieae</taxon>
        <taxon>Trifolium</taxon>
    </lineage>
</organism>
<gene>
    <name evidence="1" type="ORF">A2U01_0000452</name>
</gene>
<accession>A0A392LXP6</accession>
<protein>
    <submittedName>
        <fullName evidence="1">Uncharacterized protein</fullName>
    </submittedName>
</protein>
<evidence type="ECO:0000313" key="1">
    <source>
        <dbReference type="EMBL" id="MCH79698.1"/>
    </source>
</evidence>
<evidence type="ECO:0000313" key="2">
    <source>
        <dbReference type="Proteomes" id="UP000265520"/>
    </source>
</evidence>
<name>A0A392LXP6_9FABA</name>
<dbReference type="AlphaFoldDB" id="A0A392LXP6"/>
<keyword evidence="2" id="KW-1185">Reference proteome</keyword>
<proteinExistence type="predicted"/>